<evidence type="ECO:0000256" key="1">
    <source>
        <dbReference type="SAM" id="MobiDB-lite"/>
    </source>
</evidence>
<gene>
    <name evidence="2" type="ORF">THAOC_28333</name>
</gene>
<dbReference type="AlphaFoldDB" id="K0RGL2"/>
<feature type="region of interest" description="Disordered" evidence="1">
    <location>
        <begin position="42"/>
        <end position="96"/>
    </location>
</feature>
<evidence type="ECO:0000313" key="3">
    <source>
        <dbReference type="Proteomes" id="UP000266841"/>
    </source>
</evidence>
<sequence>MPTTTRTRLGQKVEVEAPALPPPNPLAEAVAAATVKRGAESEMAAVAAKKPRAETETPHDGNVASNRKTRTTNGRLAGRLRDGRGRSFSSKPEGAG</sequence>
<proteinExistence type="predicted"/>
<feature type="non-terminal residue" evidence="2">
    <location>
        <position position="96"/>
    </location>
</feature>
<accession>K0RGL2</accession>
<evidence type="ECO:0000313" key="2">
    <source>
        <dbReference type="EMBL" id="EJK52395.1"/>
    </source>
</evidence>
<comment type="caution">
    <text evidence="2">The sequence shown here is derived from an EMBL/GenBank/DDBJ whole genome shotgun (WGS) entry which is preliminary data.</text>
</comment>
<organism evidence="2 3">
    <name type="scientific">Thalassiosira oceanica</name>
    <name type="common">Marine diatom</name>
    <dbReference type="NCBI Taxonomy" id="159749"/>
    <lineage>
        <taxon>Eukaryota</taxon>
        <taxon>Sar</taxon>
        <taxon>Stramenopiles</taxon>
        <taxon>Ochrophyta</taxon>
        <taxon>Bacillariophyta</taxon>
        <taxon>Coscinodiscophyceae</taxon>
        <taxon>Thalassiosirophycidae</taxon>
        <taxon>Thalassiosirales</taxon>
        <taxon>Thalassiosiraceae</taxon>
        <taxon>Thalassiosira</taxon>
    </lineage>
</organism>
<dbReference type="Proteomes" id="UP000266841">
    <property type="component" value="Unassembled WGS sequence"/>
</dbReference>
<protein>
    <submittedName>
        <fullName evidence="2">Uncharacterized protein</fullName>
    </submittedName>
</protein>
<dbReference type="EMBL" id="AGNL01039943">
    <property type="protein sequence ID" value="EJK52395.1"/>
    <property type="molecule type" value="Genomic_DNA"/>
</dbReference>
<keyword evidence="3" id="KW-1185">Reference proteome</keyword>
<name>K0RGL2_THAOC</name>
<reference evidence="2 3" key="1">
    <citation type="journal article" date="2012" name="Genome Biol.">
        <title>Genome and low-iron response of an oceanic diatom adapted to chronic iron limitation.</title>
        <authorList>
            <person name="Lommer M."/>
            <person name="Specht M."/>
            <person name="Roy A.S."/>
            <person name="Kraemer L."/>
            <person name="Andreson R."/>
            <person name="Gutowska M.A."/>
            <person name="Wolf J."/>
            <person name="Bergner S.V."/>
            <person name="Schilhabel M.B."/>
            <person name="Klostermeier U.C."/>
            <person name="Beiko R.G."/>
            <person name="Rosenstiel P."/>
            <person name="Hippler M."/>
            <person name="Laroche J."/>
        </authorList>
    </citation>
    <scope>NUCLEOTIDE SEQUENCE [LARGE SCALE GENOMIC DNA]</scope>
    <source>
        <strain evidence="2 3">CCMP1005</strain>
    </source>
</reference>
<feature type="region of interest" description="Disordered" evidence="1">
    <location>
        <begin position="1"/>
        <end position="24"/>
    </location>
</feature>